<dbReference type="Pfam" id="PF17289">
    <property type="entry name" value="Terminase_6C"/>
    <property type="match status" value="1"/>
</dbReference>
<dbReference type="InterPro" id="IPR035421">
    <property type="entry name" value="Terminase_6C"/>
</dbReference>
<evidence type="ECO:0000313" key="3">
    <source>
        <dbReference type="EMBL" id="HIU91152.1"/>
    </source>
</evidence>
<keyword evidence="1" id="KW-1188">Viral release from host cell</keyword>
<accession>A0A9D1SQL3</accession>
<reference evidence="3" key="2">
    <citation type="journal article" date="2021" name="PeerJ">
        <title>Extensive microbial diversity within the chicken gut microbiome revealed by metagenomics and culture.</title>
        <authorList>
            <person name="Gilroy R."/>
            <person name="Ravi A."/>
            <person name="Getino M."/>
            <person name="Pursley I."/>
            <person name="Horton D.L."/>
            <person name="Alikhan N.F."/>
            <person name="Baker D."/>
            <person name="Gharbi K."/>
            <person name="Hall N."/>
            <person name="Watson M."/>
            <person name="Adriaenssens E.M."/>
            <person name="Foster-Nyarko E."/>
            <person name="Jarju S."/>
            <person name="Secka A."/>
            <person name="Antonio M."/>
            <person name="Oren A."/>
            <person name="Chaudhuri R.R."/>
            <person name="La Ragione R."/>
            <person name="Hildebrand F."/>
            <person name="Pallen M.J."/>
        </authorList>
    </citation>
    <scope>NUCLEOTIDE SEQUENCE</scope>
    <source>
        <strain evidence="3">ChiHjej12B11-7776</strain>
    </source>
</reference>
<comment type="caution">
    <text evidence="3">The sequence shown here is derived from an EMBL/GenBank/DDBJ whole genome shotgun (WGS) entry which is preliminary data.</text>
</comment>
<dbReference type="Proteomes" id="UP000886852">
    <property type="component" value="Unassembled WGS sequence"/>
</dbReference>
<name>A0A9D1SQL3_9BACT</name>
<evidence type="ECO:0000313" key="4">
    <source>
        <dbReference type="Proteomes" id="UP000886852"/>
    </source>
</evidence>
<sequence length="471" mass="54539">MKRELQLLRRIYAEQQRRKNSALSLYNKEIIHQKQMAFHRCTKRNRWVFGGNRSGKTECGAVETVWLARGIHPFRPNRKEISCWVVSLSQQVQREVAQQKVLHYLDKSWIEEIAMLSGSKGSPQYGVIDYLIIRNVFGGTSKIAFKSCEAGREKFQGASLDFVWFDEEPPQDVYEECRMRVLDREGEIFGTMTPLKGLTWVYDEIYLNSKNSKEVWYEFMEWADNPFLSASEVQAMTETLSADSLESRRYGRFRSVGGMVYPEFDEVNVIQPFSVPPDWQDKLSIDPGLNNPLSCHWYARDYDGNVYVVAEHYEAQRDVQYHAQKIKEISRALNWHTDGRGNYEALMDSAANQRTLSGTRSVAELFSDNGISVDTRVNKDVYTGVNKVKALLKSASGRPRLFVFASCVNMIREFKGYFWGSGDRPIKKDDHAMDELRYYVCSLQEPPKKRQEKSVISQDKERLAKRLRLGV</sequence>
<feature type="domain" description="Terminase large subunit gp17-like C-terminal" evidence="2">
    <location>
        <begin position="284"/>
        <end position="442"/>
    </location>
</feature>
<evidence type="ECO:0000259" key="2">
    <source>
        <dbReference type="Pfam" id="PF17289"/>
    </source>
</evidence>
<gene>
    <name evidence="3" type="ORF">IAC72_03990</name>
</gene>
<reference evidence="3" key="1">
    <citation type="submission" date="2020-10" db="EMBL/GenBank/DDBJ databases">
        <authorList>
            <person name="Gilroy R."/>
        </authorList>
    </citation>
    <scope>NUCLEOTIDE SEQUENCE</scope>
    <source>
        <strain evidence="3">ChiHjej12B11-7776</strain>
    </source>
</reference>
<organism evidence="3 4">
    <name type="scientific">Candidatus Fimimonas merdipullorum</name>
    <dbReference type="NCBI Taxonomy" id="2840822"/>
    <lineage>
        <taxon>Bacteria</taxon>
        <taxon>Pseudomonadati</taxon>
        <taxon>Myxococcota</taxon>
        <taxon>Myxococcia</taxon>
        <taxon>Myxococcales</taxon>
        <taxon>Cystobacterineae</taxon>
        <taxon>Myxococcaceae</taxon>
        <taxon>Myxococcaceae incertae sedis</taxon>
        <taxon>Candidatus Fimimonas</taxon>
    </lineage>
</organism>
<dbReference type="Gene3D" id="3.40.50.300">
    <property type="entry name" value="P-loop containing nucleotide triphosphate hydrolases"/>
    <property type="match status" value="1"/>
</dbReference>
<dbReference type="EMBL" id="DVOC01000067">
    <property type="protein sequence ID" value="HIU91152.1"/>
    <property type="molecule type" value="Genomic_DNA"/>
</dbReference>
<dbReference type="InterPro" id="IPR027417">
    <property type="entry name" value="P-loop_NTPase"/>
</dbReference>
<dbReference type="Gene3D" id="3.30.420.280">
    <property type="match status" value="1"/>
</dbReference>
<dbReference type="AlphaFoldDB" id="A0A9D1SQL3"/>
<evidence type="ECO:0000256" key="1">
    <source>
        <dbReference type="ARBA" id="ARBA00022612"/>
    </source>
</evidence>
<protein>
    <recommendedName>
        <fullName evidence="2">Terminase large subunit gp17-like C-terminal domain-containing protein</fullName>
    </recommendedName>
</protein>
<dbReference type="Pfam" id="PF03237">
    <property type="entry name" value="Terminase_6N"/>
    <property type="match status" value="1"/>
</dbReference>
<proteinExistence type="predicted"/>